<evidence type="ECO:0000313" key="3">
    <source>
        <dbReference type="Proteomes" id="UP000008281"/>
    </source>
</evidence>
<dbReference type="InterPro" id="IPR012885">
    <property type="entry name" value="F-box_Sdz-33"/>
</dbReference>
<evidence type="ECO:0000259" key="1">
    <source>
        <dbReference type="PROSITE" id="PS50181"/>
    </source>
</evidence>
<dbReference type="PROSITE" id="PS50181">
    <property type="entry name" value="FBOX"/>
    <property type="match status" value="1"/>
</dbReference>
<dbReference type="Pfam" id="PF00646">
    <property type="entry name" value="F-box"/>
    <property type="match status" value="1"/>
</dbReference>
<organism evidence="3">
    <name type="scientific">Caenorhabditis remanei</name>
    <name type="common">Caenorhabditis vulgaris</name>
    <dbReference type="NCBI Taxonomy" id="31234"/>
    <lineage>
        <taxon>Eukaryota</taxon>
        <taxon>Metazoa</taxon>
        <taxon>Ecdysozoa</taxon>
        <taxon>Nematoda</taxon>
        <taxon>Chromadorea</taxon>
        <taxon>Rhabditida</taxon>
        <taxon>Rhabditina</taxon>
        <taxon>Rhabditomorpha</taxon>
        <taxon>Rhabditoidea</taxon>
        <taxon>Rhabditidae</taxon>
        <taxon>Peloderinae</taxon>
        <taxon>Caenorhabditis</taxon>
    </lineage>
</organism>
<dbReference type="InParanoid" id="E3NDF2"/>
<dbReference type="InterPro" id="IPR001810">
    <property type="entry name" value="F-box_dom"/>
</dbReference>
<evidence type="ECO:0000313" key="2">
    <source>
        <dbReference type="EMBL" id="EFO93958.1"/>
    </source>
</evidence>
<proteinExistence type="predicted"/>
<dbReference type="HOGENOM" id="CLU_028840_3_1_1"/>
<keyword evidence="3" id="KW-1185">Reference proteome</keyword>
<name>E3NDF2_CAERE</name>
<dbReference type="Pfam" id="PF07735">
    <property type="entry name" value="FBA_2"/>
    <property type="match status" value="1"/>
</dbReference>
<dbReference type="FunCoup" id="E3NDF2">
    <property type="interactions" value="530"/>
</dbReference>
<dbReference type="Proteomes" id="UP000008281">
    <property type="component" value="Unassembled WGS sequence"/>
</dbReference>
<dbReference type="PANTHER" id="PTHR21503">
    <property type="entry name" value="F-BOX-CONTAINING HYPOTHETICAL PROTEIN C.ELEGANS"/>
    <property type="match status" value="1"/>
</dbReference>
<accession>E3NDF2</accession>
<dbReference type="EMBL" id="DS268609">
    <property type="protein sequence ID" value="EFO93958.1"/>
    <property type="molecule type" value="Genomic_DNA"/>
</dbReference>
<dbReference type="AlphaFoldDB" id="E3NDF2"/>
<protein>
    <recommendedName>
        <fullName evidence="1">F-box domain-containing protein</fullName>
    </recommendedName>
</protein>
<reference evidence="2" key="1">
    <citation type="submission" date="2007-07" db="EMBL/GenBank/DDBJ databases">
        <title>PCAP assembly of the Caenorhabditis remanei genome.</title>
        <authorList>
            <consortium name="The Caenorhabditis remanei Sequencing Consortium"/>
            <person name="Wilson R.K."/>
        </authorList>
    </citation>
    <scope>NUCLEOTIDE SEQUENCE [LARGE SCALE GENOMIC DNA]</scope>
    <source>
        <strain evidence="2">PB4641</strain>
    </source>
</reference>
<gene>
    <name evidence="2" type="ORF">CRE_09788</name>
</gene>
<feature type="domain" description="F-box" evidence="1">
    <location>
        <begin position="9"/>
        <end position="55"/>
    </location>
</feature>
<sequence>MISYRRQKKFPLLRLPLLAIEEIFKTMHPIEIIHFSMISKRAKAITKNMTFYSKYAIGLGISETMSIAINGTNGLVSCIYLMISNERMDGKVEEYENNGFIQRKVYKYSKDPVEEWKQVCKYVLDIFKRQTIDVLGVALDVFVDQNVSIIDFLKTNVKSVNGCNLNQWEEENDVDEHAAYFLENIKINNELRSDLDTKNDNFDMKIPKNLKELYIKKADWIGYNKLLEIDSAQVSFGTNRISNKEWNSFFKKWMAMETRLNLELLAFAFKSLEDLRLFVLHDIPHEVVDEAVKRTLITDRDETEEISGGIDIRRIDGRTATFFAQYDGFLMSVH</sequence>